<dbReference type="GO" id="GO:0000155">
    <property type="term" value="F:phosphorelay sensor kinase activity"/>
    <property type="evidence" value="ECO:0007669"/>
    <property type="project" value="InterPro"/>
</dbReference>
<dbReference type="Pfam" id="PF02518">
    <property type="entry name" value="HATPase_c"/>
    <property type="match status" value="1"/>
</dbReference>
<dbReference type="SUPFAM" id="SSF52172">
    <property type="entry name" value="CheY-like"/>
    <property type="match status" value="1"/>
</dbReference>
<dbReference type="Pfam" id="PF13185">
    <property type="entry name" value="GAF_2"/>
    <property type="match status" value="1"/>
</dbReference>
<gene>
    <name evidence="10" type="ORF">FJZ47_17115</name>
</gene>
<feature type="domain" description="Histidine kinase" evidence="8">
    <location>
        <begin position="447"/>
        <end position="671"/>
    </location>
</feature>
<evidence type="ECO:0000256" key="5">
    <source>
        <dbReference type="ARBA" id="ARBA00022777"/>
    </source>
</evidence>
<organism evidence="10 11">
    <name type="scientific">Tectimicrobiota bacterium</name>
    <dbReference type="NCBI Taxonomy" id="2528274"/>
    <lineage>
        <taxon>Bacteria</taxon>
        <taxon>Pseudomonadati</taxon>
        <taxon>Nitrospinota/Tectimicrobiota group</taxon>
        <taxon>Candidatus Tectimicrobiota</taxon>
    </lineage>
</organism>
<dbReference type="InterPro" id="IPR005467">
    <property type="entry name" value="His_kinase_dom"/>
</dbReference>
<dbReference type="PANTHER" id="PTHR43065:SF42">
    <property type="entry name" value="TWO-COMPONENT SENSOR PPRA"/>
    <property type="match status" value="1"/>
</dbReference>
<feature type="coiled-coil region" evidence="7">
    <location>
        <begin position="411"/>
        <end position="441"/>
    </location>
</feature>
<dbReference type="SMART" id="SM00387">
    <property type="entry name" value="HATPase_c"/>
    <property type="match status" value="1"/>
</dbReference>
<dbReference type="PROSITE" id="PS50110">
    <property type="entry name" value="RESPONSE_REGULATORY"/>
    <property type="match status" value="1"/>
</dbReference>
<dbReference type="InterPro" id="IPR029016">
    <property type="entry name" value="GAF-like_dom_sf"/>
</dbReference>
<dbReference type="InterPro" id="IPR004358">
    <property type="entry name" value="Sig_transdc_His_kin-like_C"/>
</dbReference>
<dbReference type="AlphaFoldDB" id="A0A937W3F9"/>
<dbReference type="SUPFAM" id="SSF47384">
    <property type="entry name" value="Homodimeric domain of signal transducing histidine kinase"/>
    <property type="match status" value="1"/>
</dbReference>
<feature type="modified residue" description="4-aspartylphosphate" evidence="6">
    <location>
        <position position="741"/>
    </location>
</feature>
<evidence type="ECO:0000259" key="8">
    <source>
        <dbReference type="PROSITE" id="PS50109"/>
    </source>
</evidence>
<feature type="coiled-coil region" evidence="7">
    <location>
        <begin position="34"/>
        <end position="71"/>
    </location>
</feature>
<dbReference type="InterPro" id="IPR036097">
    <property type="entry name" value="HisK_dim/P_sf"/>
</dbReference>
<dbReference type="Gene3D" id="1.10.287.130">
    <property type="match status" value="1"/>
</dbReference>
<evidence type="ECO:0000256" key="7">
    <source>
        <dbReference type="SAM" id="Coils"/>
    </source>
</evidence>
<dbReference type="SUPFAM" id="SSF55874">
    <property type="entry name" value="ATPase domain of HSP90 chaperone/DNA topoisomerase II/histidine kinase"/>
    <property type="match status" value="1"/>
</dbReference>
<reference evidence="10" key="1">
    <citation type="submission" date="2019-03" db="EMBL/GenBank/DDBJ databases">
        <title>Lake Tanganyika Metagenome-Assembled Genomes (MAGs).</title>
        <authorList>
            <person name="Tran P."/>
        </authorList>
    </citation>
    <scope>NUCLEOTIDE SEQUENCE</scope>
    <source>
        <strain evidence="10">K_DeepCast_65m_m2_066</strain>
    </source>
</reference>
<dbReference type="SUPFAM" id="SSF55781">
    <property type="entry name" value="GAF domain-like"/>
    <property type="match status" value="2"/>
</dbReference>
<evidence type="ECO:0000256" key="2">
    <source>
        <dbReference type="ARBA" id="ARBA00012438"/>
    </source>
</evidence>
<keyword evidence="7" id="KW-0175">Coiled coil</keyword>
<protein>
    <recommendedName>
        <fullName evidence="2">histidine kinase</fullName>
        <ecNumber evidence="2">2.7.13.3</ecNumber>
    </recommendedName>
</protein>
<comment type="caution">
    <text evidence="10">The sequence shown here is derived from an EMBL/GenBank/DDBJ whole genome shotgun (WGS) entry which is preliminary data.</text>
</comment>
<dbReference type="Gene3D" id="3.30.450.40">
    <property type="match status" value="2"/>
</dbReference>
<accession>A0A937W3F9</accession>
<dbReference type="CDD" id="cd00156">
    <property type="entry name" value="REC"/>
    <property type="match status" value="1"/>
</dbReference>
<dbReference type="CDD" id="cd00082">
    <property type="entry name" value="HisKA"/>
    <property type="match status" value="1"/>
</dbReference>
<dbReference type="InterPro" id="IPR036890">
    <property type="entry name" value="HATPase_C_sf"/>
</dbReference>
<dbReference type="InterPro" id="IPR001789">
    <property type="entry name" value="Sig_transdc_resp-reg_receiver"/>
</dbReference>
<dbReference type="Pfam" id="PF00072">
    <property type="entry name" value="Response_reg"/>
    <property type="match status" value="1"/>
</dbReference>
<dbReference type="SMART" id="SM00065">
    <property type="entry name" value="GAF"/>
    <property type="match status" value="2"/>
</dbReference>
<feature type="domain" description="Response regulatory" evidence="9">
    <location>
        <begin position="690"/>
        <end position="806"/>
    </location>
</feature>
<dbReference type="EMBL" id="VGLS01000596">
    <property type="protein sequence ID" value="MBM3225503.1"/>
    <property type="molecule type" value="Genomic_DNA"/>
</dbReference>
<dbReference type="SMART" id="SM00448">
    <property type="entry name" value="REC"/>
    <property type="match status" value="1"/>
</dbReference>
<dbReference type="Gene3D" id="3.40.50.2300">
    <property type="match status" value="1"/>
</dbReference>
<evidence type="ECO:0000256" key="1">
    <source>
        <dbReference type="ARBA" id="ARBA00000085"/>
    </source>
</evidence>
<keyword evidence="5" id="KW-0418">Kinase</keyword>
<evidence type="ECO:0000256" key="6">
    <source>
        <dbReference type="PROSITE-ProRule" id="PRU00169"/>
    </source>
</evidence>
<proteinExistence type="predicted"/>
<dbReference type="SMART" id="SM00388">
    <property type="entry name" value="HisKA"/>
    <property type="match status" value="1"/>
</dbReference>
<dbReference type="PRINTS" id="PR00344">
    <property type="entry name" value="BCTRLSENSOR"/>
</dbReference>
<dbReference type="EC" id="2.7.13.3" evidence="2"/>
<name>A0A937W3F9_UNCTE</name>
<dbReference type="InterPro" id="IPR003594">
    <property type="entry name" value="HATPase_dom"/>
</dbReference>
<keyword evidence="4" id="KW-0808">Transferase</keyword>
<evidence type="ECO:0000256" key="4">
    <source>
        <dbReference type="ARBA" id="ARBA00022679"/>
    </source>
</evidence>
<evidence type="ECO:0000256" key="3">
    <source>
        <dbReference type="ARBA" id="ARBA00022553"/>
    </source>
</evidence>
<evidence type="ECO:0000259" key="9">
    <source>
        <dbReference type="PROSITE" id="PS50110"/>
    </source>
</evidence>
<evidence type="ECO:0000313" key="11">
    <source>
        <dbReference type="Proteomes" id="UP000712673"/>
    </source>
</evidence>
<dbReference type="InterPro" id="IPR003661">
    <property type="entry name" value="HisK_dim/P_dom"/>
</dbReference>
<dbReference type="Proteomes" id="UP000712673">
    <property type="component" value="Unassembled WGS sequence"/>
</dbReference>
<evidence type="ECO:0000313" key="10">
    <source>
        <dbReference type="EMBL" id="MBM3225503.1"/>
    </source>
</evidence>
<sequence length="813" mass="88852">MILVLDERNVDTATCPGCDGMPGGEPTMEDAQTIQQLAQELHTLRQQAVTAQAQSRQLLDLEQRLARLHHLTLLNQGISSSLNMDEVLHAIIRAAAALMQAPVTSAWLVHEATRTLEFHSCADERAGADWLLTELSFDQGGVGWVATHRKMLHVPDVFLDDRIVATHWFRAHGLRSALTVPIMLGDALLAIISMVRTQPFQLTPDDQHVLDTLLAQSAVAIRNARIYHGSEDRRRRLTTLVDVTQRLTRGLDLATVLQAIVDAAALMFAGEASVRLLEGEMLTRVAATRGRVASLSHPQVPIGVSVCGHVAMHRQPMIVPDMALDSQIAPEVRTALRGEWLRSLLCVPVHVGTRILGTLQVYRERDQLFAQDDLTLAISLADQAAIAIENARLFQEAQEHAHQLAAANAALQGEITERQRAETARQRLEAQLRQAQKMEALGTLAGGIAHDFNNILAIILGYTELLLLDLPPGALEWQNMQQILIAGGRAKRLVQQILAFSRQGEQKRQPVQLSFIVQETLTLLRASLPSSIDLRQSLSKDTGVVMADPTQLQQVLMNLCTNAEHAMRPKGGWLEVCLDAVLVDATMAAAIADLLPGPYARLTVRDSGRGMTPDVLERIFDPFFTTKGPGEGTGLGLAVVHGIITSYKGAITVVSTPGQGTTFAIYLPCVPGLVEPAAPAEELLPQGYGRILFVDDEAALAPLAQAMLTRLGYVTETYTSSRDALMAFQQKPQRFDLVITDQTMPYLTGEAFAHALRHIRPDIPIILCTGFSHTMTPEKAASMGIDAFLMKPLVIHDLGLAIQRILSRPRSVC</sequence>
<dbReference type="InterPro" id="IPR011006">
    <property type="entry name" value="CheY-like_superfamily"/>
</dbReference>
<dbReference type="PROSITE" id="PS50109">
    <property type="entry name" value="HIS_KIN"/>
    <property type="match status" value="1"/>
</dbReference>
<dbReference type="PANTHER" id="PTHR43065">
    <property type="entry name" value="SENSOR HISTIDINE KINASE"/>
    <property type="match status" value="1"/>
</dbReference>
<comment type="catalytic activity">
    <reaction evidence="1">
        <text>ATP + protein L-histidine = ADP + protein N-phospho-L-histidine.</text>
        <dbReference type="EC" id="2.7.13.3"/>
    </reaction>
</comment>
<dbReference type="InterPro" id="IPR003018">
    <property type="entry name" value="GAF"/>
</dbReference>
<dbReference type="Gene3D" id="3.30.565.10">
    <property type="entry name" value="Histidine kinase-like ATPase, C-terminal domain"/>
    <property type="match status" value="1"/>
</dbReference>
<dbReference type="Pfam" id="PF00512">
    <property type="entry name" value="HisKA"/>
    <property type="match status" value="1"/>
</dbReference>
<dbReference type="Pfam" id="PF01590">
    <property type="entry name" value="GAF"/>
    <property type="match status" value="1"/>
</dbReference>
<keyword evidence="3 6" id="KW-0597">Phosphoprotein</keyword>